<sequence>MIWDQKGKKYPVFESLVLFCLLVFLARSRFVDYYLIRFGVTRFPYLCSWLLIVIIIDHSQAVVAERRHTSKCLEVLCEKPQVLKAVSSHKNRPLKV</sequence>
<dbReference type="EMBL" id="BPLR01017510">
    <property type="protein sequence ID" value="GIY92186.1"/>
    <property type="molecule type" value="Genomic_DNA"/>
</dbReference>
<evidence type="ECO:0000256" key="1">
    <source>
        <dbReference type="SAM" id="Phobius"/>
    </source>
</evidence>
<reference evidence="2 3" key="1">
    <citation type="submission" date="2021-06" db="EMBL/GenBank/DDBJ databases">
        <title>Caerostris extrusa draft genome.</title>
        <authorList>
            <person name="Kono N."/>
            <person name="Arakawa K."/>
        </authorList>
    </citation>
    <scope>NUCLEOTIDE SEQUENCE [LARGE SCALE GENOMIC DNA]</scope>
</reference>
<keyword evidence="1" id="KW-0472">Membrane</keyword>
<proteinExistence type="predicted"/>
<evidence type="ECO:0000313" key="2">
    <source>
        <dbReference type="EMBL" id="GIY92186.1"/>
    </source>
</evidence>
<protein>
    <submittedName>
        <fullName evidence="2">Uncharacterized protein</fullName>
    </submittedName>
</protein>
<keyword evidence="3" id="KW-1185">Reference proteome</keyword>
<organism evidence="2 3">
    <name type="scientific">Caerostris extrusa</name>
    <name type="common">Bark spider</name>
    <name type="synonym">Caerostris bankana</name>
    <dbReference type="NCBI Taxonomy" id="172846"/>
    <lineage>
        <taxon>Eukaryota</taxon>
        <taxon>Metazoa</taxon>
        <taxon>Ecdysozoa</taxon>
        <taxon>Arthropoda</taxon>
        <taxon>Chelicerata</taxon>
        <taxon>Arachnida</taxon>
        <taxon>Araneae</taxon>
        <taxon>Araneomorphae</taxon>
        <taxon>Entelegynae</taxon>
        <taxon>Araneoidea</taxon>
        <taxon>Araneidae</taxon>
        <taxon>Caerostris</taxon>
    </lineage>
</organism>
<name>A0AAV4XB96_CAEEX</name>
<accession>A0AAV4XB96</accession>
<feature type="transmembrane region" description="Helical" evidence="1">
    <location>
        <begin position="12"/>
        <end position="31"/>
    </location>
</feature>
<keyword evidence="1" id="KW-0812">Transmembrane</keyword>
<feature type="transmembrane region" description="Helical" evidence="1">
    <location>
        <begin position="43"/>
        <end position="63"/>
    </location>
</feature>
<dbReference type="AlphaFoldDB" id="A0AAV4XB96"/>
<gene>
    <name evidence="2" type="ORF">CEXT_507811</name>
</gene>
<keyword evidence="1" id="KW-1133">Transmembrane helix</keyword>
<comment type="caution">
    <text evidence="2">The sequence shown here is derived from an EMBL/GenBank/DDBJ whole genome shotgun (WGS) entry which is preliminary data.</text>
</comment>
<evidence type="ECO:0000313" key="3">
    <source>
        <dbReference type="Proteomes" id="UP001054945"/>
    </source>
</evidence>
<dbReference type="Proteomes" id="UP001054945">
    <property type="component" value="Unassembled WGS sequence"/>
</dbReference>